<dbReference type="Gene3D" id="3.40.220.10">
    <property type="entry name" value="Leucine Aminopeptidase, subunit E, domain 1"/>
    <property type="match status" value="1"/>
</dbReference>
<keyword evidence="3" id="KW-1185">Reference proteome</keyword>
<dbReference type="SUPFAM" id="SSF52949">
    <property type="entry name" value="Macro domain-like"/>
    <property type="match status" value="1"/>
</dbReference>
<protein>
    <recommendedName>
        <fullName evidence="1">Peptidase M17 leucyl aminopeptidase N-terminal domain-containing protein</fullName>
    </recommendedName>
</protein>
<dbReference type="EMBL" id="VJVV01000003">
    <property type="protein sequence ID" value="TRO82617.1"/>
    <property type="molecule type" value="Genomic_DNA"/>
</dbReference>
<dbReference type="GO" id="GO:0070006">
    <property type="term" value="F:metalloaminopeptidase activity"/>
    <property type="evidence" value="ECO:0007669"/>
    <property type="project" value="InterPro"/>
</dbReference>
<dbReference type="InterPro" id="IPR043472">
    <property type="entry name" value="Macro_dom-like"/>
</dbReference>
<proteinExistence type="predicted"/>
<dbReference type="OrthoDB" id="5405686at2"/>
<accession>A0A550JHB9</accession>
<dbReference type="RefSeq" id="WP_092056782.1">
    <property type="nucleotide sequence ID" value="NZ_FOJJ01000023.1"/>
</dbReference>
<evidence type="ECO:0000313" key="2">
    <source>
        <dbReference type="EMBL" id="TRO82617.1"/>
    </source>
</evidence>
<evidence type="ECO:0000259" key="1">
    <source>
        <dbReference type="Pfam" id="PF02789"/>
    </source>
</evidence>
<sequence length="151" mass="16090">MSALSRSDEPLDRLPGDVAAAFFFSDLRPPRGGAALLDWRLNGRLTRMLLDGEAEGRLGEHILVANNGKLAADWALFVGAGPAPARFSASSRKLLRHLLDVCRQAGFTRLAIALSAADAAEAAALEKTLAELLAEVADPDLECRLAIDDDL</sequence>
<evidence type="ECO:0000313" key="3">
    <source>
        <dbReference type="Proteomes" id="UP000317155"/>
    </source>
</evidence>
<reference evidence="2 3" key="1">
    <citation type="submission" date="2019-07" db="EMBL/GenBank/DDBJ databases">
        <title>Insights of Desulfuromonas acetexigens electromicrobiology.</title>
        <authorList>
            <person name="Katuri K."/>
            <person name="Sapireddy V."/>
            <person name="Shaw D.R."/>
            <person name="Saikaly P."/>
        </authorList>
    </citation>
    <scope>NUCLEOTIDE SEQUENCE [LARGE SCALE GENOMIC DNA]</scope>
    <source>
        <strain evidence="2 3">2873</strain>
    </source>
</reference>
<name>A0A550JHB9_9BACT</name>
<dbReference type="AlphaFoldDB" id="A0A550JHB9"/>
<dbReference type="InterPro" id="IPR008283">
    <property type="entry name" value="Peptidase_M17_N"/>
</dbReference>
<feature type="domain" description="Peptidase M17 leucyl aminopeptidase N-terminal" evidence="1">
    <location>
        <begin position="32"/>
        <end position="125"/>
    </location>
</feature>
<comment type="caution">
    <text evidence="2">The sequence shown here is derived from an EMBL/GenBank/DDBJ whole genome shotgun (WGS) entry which is preliminary data.</text>
</comment>
<organism evidence="2 3">
    <name type="scientific">Trichloromonas acetexigens</name>
    <dbReference type="NCBI Taxonomy" id="38815"/>
    <lineage>
        <taxon>Bacteria</taxon>
        <taxon>Pseudomonadati</taxon>
        <taxon>Thermodesulfobacteriota</taxon>
        <taxon>Desulfuromonadia</taxon>
        <taxon>Desulfuromonadales</taxon>
        <taxon>Trichloromonadaceae</taxon>
        <taxon>Trichloromonas</taxon>
    </lineage>
</organism>
<gene>
    <name evidence="2" type="ORF">FL622_05365</name>
</gene>
<dbReference type="Pfam" id="PF02789">
    <property type="entry name" value="Peptidase_M17_N"/>
    <property type="match status" value="1"/>
</dbReference>
<dbReference type="Proteomes" id="UP000317155">
    <property type="component" value="Unassembled WGS sequence"/>
</dbReference>
<dbReference type="GO" id="GO:0006508">
    <property type="term" value="P:proteolysis"/>
    <property type="evidence" value="ECO:0007669"/>
    <property type="project" value="InterPro"/>
</dbReference>